<dbReference type="EMBL" id="ML145405">
    <property type="protein sequence ID" value="TBU51083.1"/>
    <property type="molecule type" value="Genomic_DNA"/>
</dbReference>
<evidence type="ECO:0000313" key="3">
    <source>
        <dbReference type="Proteomes" id="UP000292082"/>
    </source>
</evidence>
<protein>
    <submittedName>
        <fullName evidence="2">Uncharacterized protein</fullName>
    </submittedName>
</protein>
<evidence type="ECO:0000313" key="2">
    <source>
        <dbReference type="EMBL" id="TBU51083.1"/>
    </source>
</evidence>
<gene>
    <name evidence="2" type="ORF">BD310DRAFT_953433</name>
</gene>
<dbReference type="AlphaFoldDB" id="A0A4V2K660"/>
<keyword evidence="3" id="KW-1185">Reference proteome</keyword>
<feature type="compositionally biased region" description="Basic residues" evidence="1">
    <location>
        <begin position="148"/>
        <end position="161"/>
    </location>
</feature>
<evidence type="ECO:0000256" key="1">
    <source>
        <dbReference type="SAM" id="MobiDB-lite"/>
    </source>
</evidence>
<proteinExistence type="predicted"/>
<name>A0A4V2K660_9APHY</name>
<organism evidence="2 3">
    <name type="scientific">Dichomitus squalens</name>
    <dbReference type="NCBI Taxonomy" id="114155"/>
    <lineage>
        <taxon>Eukaryota</taxon>
        <taxon>Fungi</taxon>
        <taxon>Dikarya</taxon>
        <taxon>Basidiomycota</taxon>
        <taxon>Agaricomycotina</taxon>
        <taxon>Agaricomycetes</taxon>
        <taxon>Polyporales</taxon>
        <taxon>Polyporaceae</taxon>
        <taxon>Dichomitus</taxon>
    </lineage>
</organism>
<feature type="compositionally biased region" description="Basic and acidic residues" evidence="1">
    <location>
        <begin position="121"/>
        <end position="147"/>
    </location>
</feature>
<feature type="region of interest" description="Disordered" evidence="1">
    <location>
        <begin position="116"/>
        <end position="161"/>
    </location>
</feature>
<accession>A0A4V2K660</accession>
<dbReference type="Proteomes" id="UP000292082">
    <property type="component" value="Unassembled WGS sequence"/>
</dbReference>
<sequence length="161" mass="19477">MARLVLQTPIPQDAWRVVGTVLGSYRENRREVEVTWEELVQVFEHWGYTARPATGATFKFKPRPGTRWPFPSESPRKEFSFHRPHGRVIPKKYYPTYRSILQRTLGWDANTFKVESEEEEIQRRLVEERMRREEEERNRREAQEKQEKGKKRGRVGRRNRH</sequence>
<reference evidence="2 3" key="1">
    <citation type="submission" date="2019-01" db="EMBL/GenBank/DDBJ databases">
        <title>Draft genome sequences of three monokaryotic isolates of the white-rot basidiomycete fungus Dichomitus squalens.</title>
        <authorList>
            <consortium name="DOE Joint Genome Institute"/>
            <person name="Lopez S.C."/>
            <person name="Andreopoulos B."/>
            <person name="Pangilinan J."/>
            <person name="Lipzen A."/>
            <person name="Riley R."/>
            <person name="Ahrendt S."/>
            <person name="Ng V."/>
            <person name="Barry K."/>
            <person name="Daum C."/>
            <person name="Grigoriev I.V."/>
            <person name="Hilden K.S."/>
            <person name="Makela M.R."/>
            <person name="de Vries R.P."/>
        </authorList>
    </citation>
    <scope>NUCLEOTIDE SEQUENCE [LARGE SCALE GENOMIC DNA]</scope>
    <source>
        <strain evidence="2 3">CBS 464.89</strain>
    </source>
</reference>
<feature type="region of interest" description="Disordered" evidence="1">
    <location>
        <begin position="57"/>
        <end position="82"/>
    </location>
</feature>